<organism evidence="1 2">
    <name type="scientific">Kibdelosporangium lantanae</name>
    <dbReference type="NCBI Taxonomy" id="1497396"/>
    <lineage>
        <taxon>Bacteria</taxon>
        <taxon>Bacillati</taxon>
        <taxon>Actinomycetota</taxon>
        <taxon>Actinomycetes</taxon>
        <taxon>Pseudonocardiales</taxon>
        <taxon>Pseudonocardiaceae</taxon>
        <taxon>Kibdelosporangium</taxon>
    </lineage>
</organism>
<proteinExistence type="predicted"/>
<sequence>MTRILGVHGIGNYKHHRRTGSPDQAAAVLATDWATNLQTVLPPSVAVHLDIAYYAHHLHRGTPQGPVDDPSTLEPEVQEWLVDWAELIRPDLAIPQGPRTIRARQAADWFTSHFGPTARTMAIAFCREVHTYLAKPDSPRRAAARRTVAEAIRVHRPNVIVAHSLGSVVTYEALWTDPGHDVELLVTLGSPLAMPGVILPRLQPHPDIGGKPPRTRRWLNLADVGDIVAIPRSGLRPHFDGVEQDIPVVIGDWDFHTAGAYLRTREVGLAITS</sequence>
<name>A0ABW3M3Y6_9PSEU</name>
<keyword evidence="2" id="KW-1185">Reference proteome</keyword>
<reference evidence="2" key="1">
    <citation type="journal article" date="2019" name="Int. J. Syst. Evol. Microbiol.">
        <title>The Global Catalogue of Microorganisms (GCM) 10K type strain sequencing project: providing services to taxonomists for standard genome sequencing and annotation.</title>
        <authorList>
            <consortium name="The Broad Institute Genomics Platform"/>
            <consortium name="The Broad Institute Genome Sequencing Center for Infectious Disease"/>
            <person name="Wu L."/>
            <person name="Ma J."/>
        </authorList>
    </citation>
    <scope>NUCLEOTIDE SEQUENCE [LARGE SCALE GENOMIC DNA]</scope>
    <source>
        <strain evidence="2">JCM 31486</strain>
    </source>
</reference>
<protein>
    <submittedName>
        <fullName evidence="1">Serine peptidase</fullName>
    </submittedName>
</protein>
<dbReference type="EMBL" id="JBHTIS010000028">
    <property type="protein sequence ID" value="MFD1044299.1"/>
    <property type="molecule type" value="Genomic_DNA"/>
</dbReference>
<dbReference type="Proteomes" id="UP001597045">
    <property type="component" value="Unassembled WGS sequence"/>
</dbReference>
<comment type="caution">
    <text evidence="1">The sequence shown here is derived from an EMBL/GenBank/DDBJ whole genome shotgun (WGS) entry which is preliminary data.</text>
</comment>
<gene>
    <name evidence="1" type="ORF">ACFQ1S_01165</name>
</gene>
<dbReference type="Gene3D" id="3.40.50.1820">
    <property type="entry name" value="alpha/beta hydrolase"/>
    <property type="match status" value="1"/>
</dbReference>
<dbReference type="InterPro" id="IPR029058">
    <property type="entry name" value="AB_hydrolase_fold"/>
</dbReference>
<dbReference type="SUPFAM" id="SSF53474">
    <property type="entry name" value="alpha/beta-Hydrolases"/>
    <property type="match status" value="1"/>
</dbReference>
<evidence type="ECO:0000313" key="1">
    <source>
        <dbReference type="EMBL" id="MFD1044299.1"/>
    </source>
</evidence>
<evidence type="ECO:0000313" key="2">
    <source>
        <dbReference type="Proteomes" id="UP001597045"/>
    </source>
</evidence>
<accession>A0ABW3M3Y6</accession>